<evidence type="ECO:0000256" key="2">
    <source>
        <dbReference type="ARBA" id="ARBA00023004"/>
    </source>
</evidence>
<dbReference type="Pfam" id="PF07635">
    <property type="entry name" value="PSCyt1"/>
    <property type="match status" value="1"/>
</dbReference>
<dbReference type="GO" id="GO:0020037">
    <property type="term" value="F:heme binding"/>
    <property type="evidence" value="ECO:0007669"/>
    <property type="project" value="InterPro"/>
</dbReference>
<proteinExistence type="predicted"/>
<dbReference type="InterPro" id="IPR011444">
    <property type="entry name" value="DUF1549"/>
</dbReference>
<dbReference type="PANTHER" id="PTHR35889:SF3">
    <property type="entry name" value="F-BOX DOMAIN-CONTAINING PROTEIN"/>
    <property type="match status" value="1"/>
</dbReference>
<protein>
    <submittedName>
        <fullName evidence="5">Planctomycete cytochrome C</fullName>
    </submittedName>
</protein>
<dbReference type="GO" id="GO:0046872">
    <property type="term" value="F:metal ion binding"/>
    <property type="evidence" value="ECO:0007669"/>
    <property type="project" value="UniProtKB-KW"/>
</dbReference>
<keyword evidence="2 3" id="KW-0408">Iron</keyword>
<evidence type="ECO:0000256" key="1">
    <source>
        <dbReference type="ARBA" id="ARBA00022723"/>
    </source>
</evidence>
<dbReference type="InterPro" id="IPR011429">
    <property type="entry name" value="Cyt_c_Planctomycete-type"/>
</dbReference>
<dbReference type="Proteomes" id="UP000324233">
    <property type="component" value="Chromosome"/>
</dbReference>
<dbReference type="InterPro" id="IPR009056">
    <property type="entry name" value="Cyt_c-like_dom"/>
</dbReference>
<organism evidence="5 6">
    <name type="scientific">Aquisphaera giovannonii</name>
    <dbReference type="NCBI Taxonomy" id="406548"/>
    <lineage>
        <taxon>Bacteria</taxon>
        <taxon>Pseudomonadati</taxon>
        <taxon>Planctomycetota</taxon>
        <taxon>Planctomycetia</taxon>
        <taxon>Isosphaerales</taxon>
        <taxon>Isosphaeraceae</taxon>
        <taxon>Aquisphaera</taxon>
    </lineage>
</organism>
<dbReference type="EMBL" id="CP042997">
    <property type="protein sequence ID" value="QEH34843.1"/>
    <property type="molecule type" value="Genomic_DNA"/>
</dbReference>
<dbReference type="InterPro" id="IPR022655">
    <property type="entry name" value="DUF1553"/>
</dbReference>
<keyword evidence="6" id="KW-1185">Reference proteome</keyword>
<dbReference type="Pfam" id="PF07587">
    <property type="entry name" value="PSD1"/>
    <property type="match status" value="1"/>
</dbReference>
<reference evidence="5 6" key="1">
    <citation type="submission" date="2019-08" db="EMBL/GenBank/DDBJ databases">
        <title>Deep-cultivation of Planctomycetes and their phenomic and genomic characterization uncovers novel biology.</title>
        <authorList>
            <person name="Wiegand S."/>
            <person name="Jogler M."/>
            <person name="Boedeker C."/>
            <person name="Pinto D."/>
            <person name="Vollmers J."/>
            <person name="Rivas-Marin E."/>
            <person name="Kohn T."/>
            <person name="Peeters S.H."/>
            <person name="Heuer A."/>
            <person name="Rast P."/>
            <person name="Oberbeckmann S."/>
            <person name="Bunk B."/>
            <person name="Jeske O."/>
            <person name="Meyerdierks A."/>
            <person name="Storesund J.E."/>
            <person name="Kallscheuer N."/>
            <person name="Luecker S."/>
            <person name="Lage O.M."/>
            <person name="Pohl T."/>
            <person name="Merkel B.J."/>
            <person name="Hornburger P."/>
            <person name="Mueller R.-W."/>
            <person name="Bruemmer F."/>
            <person name="Labrenz M."/>
            <person name="Spormann A.M."/>
            <person name="Op den Camp H."/>
            <person name="Overmann J."/>
            <person name="Amann R."/>
            <person name="Jetten M.S.M."/>
            <person name="Mascher T."/>
            <person name="Medema M.H."/>
            <person name="Devos D.P."/>
            <person name="Kaster A.-K."/>
            <person name="Ovreas L."/>
            <person name="Rohde M."/>
            <person name="Galperin M.Y."/>
            <person name="Jogler C."/>
        </authorList>
    </citation>
    <scope>NUCLEOTIDE SEQUENCE [LARGE SCALE GENOMIC DNA]</scope>
    <source>
        <strain evidence="5 6">OJF2</strain>
    </source>
</reference>
<dbReference type="PROSITE" id="PS51007">
    <property type="entry name" value="CYTC"/>
    <property type="match status" value="1"/>
</dbReference>
<gene>
    <name evidence="5" type="ORF">OJF2_33880</name>
</gene>
<accession>A0A5B9W2L3</accession>
<dbReference type="KEGG" id="agv:OJF2_33880"/>
<evidence type="ECO:0000256" key="3">
    <source>
        <dbReference type="PROSITE-ProRule" id="PRU00433"/>
    </source>
</evidence>
<evidence type="ECO:0000313" key="6">
    <source>
        <dbReference type="Proteomes" id="UP000324233"/>
    </source>
</evidence>
<dbReference type="Pfam" id="PF07583">
    <property type="entry name" value="PSCyt2"/>
    <property type="match status" value="1"/>
</dbReference>
<keyword evidence="1 3" id="KW-0479">Metal-binding</keyword>
<dbReference type="OrthoDB" id="127107at2"/>
<feature type="domain" description="Cytochrome c" evidence="4">
    <location>
        <begin position="34"/>
        <end position="257"/>
    </location>
</feature>
<dbReference type="RefSeq" id="WP_148594712.1">
    <property type="nucleotide sequence ID" value="NZ_CP042997.1"/>
</dbReference>
<keyword evidence="3" id="KW-0349">Heme</keyword>
<sequence length="960" mass="105190">MRTRRLSSGPSPVHAASGFWALAAVMALGGVGMAVADDGTDYFEAKVRPVLVEHCYGCHSSRAKAVKGGLRLDSAEGVRKGGSAGPAVVAGKPEESPIVQAVRYDDEATKMPPRGKLPAPAIEAIERWVASGAAMPAPAGGGEAGAVKAAAAGASPKSRYDFAKARTQWAYRPIRRQAPPAVKDASWCRSPIDAFVLARLEAAGLSPSPEADRRTLLRRVTYDLIGLPPTEAELEAFEADRAEDAYAKVVDRLLASPRYGERWGRHWMDVARYADTKDGVLMFGDDRVRPYAYTYRDYVIRALNEDTPFDQFVREQIAGDVVAPADQPWRRAAMGFLTLGRMFDNNVHDQIDDKIDTVSRGLLGLTVSCARCHDHKYDAIPTADYYSLYGVFASSEAPMELPLTAPLEGLPGCAEFEKQAAAKRAEINKFLDEQYALLSETARKRVGDYLARCALTEPDPLETAIFFFSLAPDELRPAMVGRWRRYLKQRGIPDDPVFGPWGDLLKLSDAEFAAGAGAVIAKWLVRPLGTGPKQINPLVAGALRQSSIRARADVPKVYGDLIRTAYEASKARPPESWSGDDDASRAFRQVVEVVTSRESPAYFARSQTYQQMSRGEKDAFGGKLVELDRMVVKARDKAAPRAMVLNDAEALCDPRVFVRGNASSPGEPVPRRFLRVIAGDDPRPFGHGSGRLDLANAIVDPSNPLTARVLVNRVWMHHFGEPLVSTPSDFGTRSSPPTHPELLDDLAARFMQGGWSLKALHRTIVLSAAYRQSSVDRPEARKVDPENRLLWRANRRRLDLEAMRDTLLALSGRLDVTMQGAPVDVVDDPKSTRRTVYGLVDRQSVPAVFRAFDFASPDSSAERRPRTTVPQQALFSMNAPLVIEQARALAARPEVAAARSAEGKVEALYRRVLARKPDPGEREAATRFLAEAGTAARSQLDPVEQLAQVLLMTNELIFVD</sequence>
<evidence type="ECO:0000313" key="5">
    <source>
        <dbReference type="EMBL" id="QEH34843.1"/>
    </source>
</evidence>
<dbReference type="AlphaFoldDB" id="A0A5B9W2L3"/>
<evidence type="ECO:0000259" key="4">
    <source>
        <dbReference type="PROSITE" id="PS51007"/>
    </source>
</evidence>
<dbReference type="PANTHER" id="PTHR35889">
    <property type="entry name" value="CYCLOINULO-OLIGOSACCHARIDE FRUCTANOTRANSFERASE-RELATED"/>
    <property type="match status" value="1"/>
</dbReference>
<dbReference type="GO" id="GO:0009055">
    <property type="term" value="F:electron transfer activity"/>
    <property type="evidence" value="ECO:0007669"/>
    <property type="project" value="InterPro"/>
</dbReference>
<name>A0A5B9W2L3_9BACT</name>